<dbReference type="GO" id="GO:0005737">
    <property type="term" value="C:cytoplasm"/>
    <property type="evidence" value="ECO:0007669"/>
    <property type="project" value="UniProtKB-SubCell"/>
</dbReference>
<dbReference type="GO" id="GO:0005516">
    <property type="term" value="F:calmodulin binding"/>
    <property type="evidence" value="ECO:0007669"/>
    <property type="project" value="UniProtKB-KW"/>
</dbReference>
<feature type="compositionally biased region" description="Basic residues" evidence="6">
    <location>
        <begin position="952"/>
        <end position="961"/>
    </location>
</feature>
<name>A0A9N8HVV1_9STRA</name>
<dbReference type="GO" id="GO:0000922">
    <property type="term" value="C:spindle pole"/>
    <property type="evidence" value="ECO:0007669"/>
    <property type="project" value="TreeGrafter"/>
</dbReference>
<dbReference type="EMBL" id="CAICTM010002425">
    <property type="protein sequence ID" value="CAB9529208.1"/>
    <property type="molecule type" value="Genomic_DNA"/>
</dbReference>
<reference evidence="7" key="1">
    <citation type="submission" date="2020-06" db="EMBL/GenBank/DDBJ databases">
        <authorList>
            <consortium name="Plant Systems Biology data submission"/>
        </authorList>
    </citation>
    <scope>NUCLEOTIDE SEQUENCE</scope>
    <source>
        <strain evidence="7">D6</strain>
    </source>
</reference>
<feature type="compositionally biased region" description="Polar residues" evidence="6">
    <location>
        <begin position="1220"/>
        <end position="1239"/>
    </location>
</feature>
<feature type="compositionally biased region" description="Low complexity" evidence="6">
    <location>
        <begin position="1136"/>
        <end position="1145"/>
    </location>
</feature>
<comment type="caution">
    <text evidence="7">The sequence shown here is derived from an EMBL/GenBank/DDBJ whole genome shotgun (WGS) entry which is preliminary data.</text>
</comment>
<feature type="coiled-coil region" evidence="5">
    <location>
        <begin position="565"/>
        <end position="592"/>
    </location>
</feature>
<feature type="compositionally biased region" description="Basic residues" evidence="6">
    <location>
        <begin position="374"/>
        <end position="391"/>
    </location>
</feature>
<dbReference type="InterPro" id="IPR051185">
    <property type="entry name" value="ASPM"/>
</dbReference>
<feature type="region of interest" description="Disordered" evidence="6">
    <location>
        <begin position="185"/>
        <end position="276"/>
    </location>
</feature>
<keyword evidence="2" id="KW-0963">Cytoplasm</keyword>
<feature type="region of interest" description="Disordered" evidence="6">
    <location>
        <begin position="369"/>
        <end position="395"/>
    </location>
</feature>
<evidence type="ECO:0000313" key="8">
    <source>
        <dbReference type="Proteomes" id="UP001153069"/>
    </source>
</evidence>
<feature type="compositionally biased region" description="Low complexity" evidence="6">
    <location>
        <begin position="213"/>
        <end position="252"/>
    </location>
</feature>
<dbReference type="PANTHER" id="PTHR22706">
    <property type="entry name" value="ASSEMBLY FACTOR FOR SPINDLE MICROTUBULES"/>
    <property type="match status" value="1"/>
</dbReference>
<dbReference type="Proteomes" id="UP001153069">
    <property type="component" value="Unassembled WGS sequence"/>
</dbReference>
<dbReference type="SMART" id="SM00015">
    <property type="entry name" value="IQ"/>
    <property type="match status" value="5"/>
</dbReference>
<feature type="region of interest" description="Disordered" evidence="6">
    <location>
        <begin position="1111"/>
        <end position="1146"/>
    </location>
</feature>
<dbReference type="GO" id="GO:0007051">
    <property type="term" value="P:spindle organization"/>
    <property type="evidence" value="ECO:0007669"/>
    <property type="project" value="TreeGrafter"/>
</dbReference>
<feature type="compositionally biased region" description="Polar residues" evidence="6">
    <location>
        <begin position="476"/>
        <end position="485"/>
    </location>
</feature>
<dbReference type="GO" id="GO:0000278">
    <property type="term" value="P:mitotic cell cycle"/>
    <property type="evidence" value="ECO:0007669"/>
    <property type="project" value="TreeGrafter"/>
</dbReference>
<feature type="region of interest" description="Disordered" evidence="6">
    <location>
        <begin position="1"/>
        <end position="102"/>
    </location>
</feature>
<keyword evidence="3" id="KW-0677">Repeat</keyword>
<evidence type="ECO:0000256" key="2">
    <source>
        <dbReference type="ARBA" id="ARBA00022490"/>
    </source>
</evidence>
<feature type="region of interest" description="Disordered" evidence="6">
    <location>
        <begin position="672"/>
        <end position="719"/>
    </location>
</feature>
<feature type="compositionally biased region" description="Basic and acidic residues" evidence="6">
    <location>
        <begin position="56"/>
        <end position="69"/>
    </location>
</feature>
<feature type="compositionally biased region" description="Basic and acidic residues" evidence="6">
    <location>
        <begin position="452"/>
        <end position="475"/>
    </location>
</feature>
<dbReference type="AlphaFoldDB" id="A0A9N8HVV1"/>
<gene>
    <name evidence="7" type="ORF">SEMRO_2427_G327350.1</name>
</gene>
<feature type="compositionally biased region" description="Basic and acidic residues" evidence="6">
    <location>
        <begin position="963"/>
        <end position="985"/>
    </location>
</feature>
<feature type="region of interest" description="Disordered" evidence="6">
    <location>
        <begin position="952"/>
        <end position="997"/>
    </location>
</feature>
<feature type="region of interest" description="Disordered" evidence="6">
    <location>
        <begin position="1178"/>
        <end position="1252"/>
    </location>
</feature>
<proteinExistence type="predicted"/>
<feature type="compositionally biased region" description="Low complexity" evidence="6">
    <location>
        <begin position="187"/>
        <end position="201"/>
    </location>
</feature>
<dbReference type="OrthoDB" id="190375at2759"/>
<evidence type="ECO:0000256" key="3">
    <source>
        <dbReference type="ARBA" id="ARBA00022737"/>
    </source>
</evidence>
<evidence type="ECO:0000256" key="5">
    <source>
        <dbReference type="SAM" id="Coils"/>
    </source>
</evidence>
<dbReference type="PANTHER" id="PTHR22706:SF1">
    <property type="entry name" value="ASSEMBLY FACTOR FOR SPINDLE MICROTUBULES"/>
    <property type="match status" value="1"/>
</dbReference>
<feature type="region of interest" description="Disordered" evidence="6">
    <location>
        <begin position="810"/>
        <end position="843"/>
    </location>
</feature>
<feature type="region of interest" description="Disordered" evidence="6">
    <location>
        <begin position="648"/>
        <end position="667"/>
    </location>
</feature>
<dbReference type="GO" id="GO:0051295">
    <property type="term" value="P:establishment of meiotic spindle localization"/>
    <property type="evidence" value="ECO:0007669"/>
    <property type="project" value="TreeGrafter"/>
</dbReference>
<evidence type="ECO:0000256" key="1">
    <source>
        <dbReference type="ARBA" id="ARBA00004496"/>
    </source>
</evidence>
<keyword evidence="5" id="KW-0175">Coiled coil</keyword>
<feature type="compositionally biased region" description="Polar residues" evidence="6">
    <location>
        <begin position="160"/>
        <end position="178"/>
    </location>
</feature>
<dbReference type="Gene3D" id="1.20.5.190">
    <property type="match status" value="1"/>
</dbReference>
<feature type="region of interest" description="Disordered" evidence="6">
    <location>
        <begin position="159"/>
        <end position="178"/>
    </location>
</feature>
<dbReference type="PROSITE" id="PS50096">
    <property type="entry name" value="IQ"/>
    <property type="match status" value="2"/>
</dbReference>
<dbReference type="Pfam" id="PF00612">
    <property type="entry name" value="IQ"/>
    <property type="match status" value="3"/>
</dbReference>
<feature type="compositionally biased region" description="Low complexity" evidence="6">
    <location>
        <begin position="260"/>
        <end position="276"/>
    </location>
</feature>
<keyword evidence="4" id="KW-0112">Calmodulin-binding</keyword>
<sequence length="1279" mass="144767">MQEYRQSRSRSAEGSVGGVPAWLLEEQGYATPTPSGGNRSRKSDNERSSGGGSNHISDDHEGVRGSPDTRRKHYRGARQQQRDQRYTTTTESNNYEGQLPGLPTVNGIPLELRNRPQHQMIDSMQRMRESEPVYMDIDPNIPPNTSTGMAMAHMQMAHLQRTTKASASSPSRALQQYHQQSPVFVGTPSTAATSYTTNNSAGGASTSRSPARINSRNSSTGSPSSSRGSNASGISPARSSNRSTPSPTNPNNYVARNMPTVSPARTTVTTTVTTSQSTKYPYVHPYVSNGDYRGQGARYHNQSDPRAVAAMIHTTHINNNKHSARKSLYDERPIGPRDQEEQHHGDQLIMFGDDYDLGSINTGMSQQELLQKRRDVKKRREGKYGKKKKSKERIINMPPRLLSMGSWDTSPITKLTSKDNSHHAFYKDGKEQKKWNVLRAFPSQDEGSTDASTRESGDDPAHHRPPNEQPHHHDNSSLNSFPLLSTNAKEGLDPVANRNVESPRDAAVLYAQPGNIPQLQVDHLYEREQRKLHEHQQIQQSYQPTTIQQLRDRSNQDQQHMEAHHRQHGEELEQLESHLRYLQDQHQLLEQEVQERHVNAQAARDAHPRPRVRFSATLTQDLEEKHYEISSKDSPTSVTDLGHYTEYHHQHQDTSNSSSSVLAPKTLFPGKPVSILRRKRKEALDSTGRYPGASSRGRSHQQPVFSDSDGRELSPIRSPAGMRGQTLAAHHYHPDDVSSLPENLEEKDVAVVFDPDQEIDDLELMRREFDEESSLISEAFIEAVAAIVLQTAMRRFIAICRAQRLRMEMGRPTKHKRGLNQSHSTSSSEMNSRQTGVSTLTTSNQTQSSQEDLFYDLAAIQIQSVFRGWWVRDSINVDHYCSTLIQKAFRGFRDRISFDYDVYRVILVQSIWRRNIAIRKTYRHFSLIIKLQAICRGILVRKAVSGMLTLSRRGKARRNSSRKSNERRRSSDKPSHTRASYEKAKAQKKPPPYLNRAQTRPFGPSCMEEARIWHVGAIIIQTYWRSYVGRICYFQSLADVVLVQSVIRRWLTRRRFAGAIRQRGAYQSWPTRNQPQQVQSKPSSGSAVSSRFVKFESFDSRNVSSLGADESVPFRNMSEEDADQFPSPIPTRLPNQPHQHQSQQHRQVEMDGYDSSQHYGRGYFEDASRFGGRNVWSKSGGPPTNEADFGDRYSPCHGQEGASKPDGPITYGAMIKDRQSGSPQAPSQVPIQQQRSPVSRSKGWNAEEDIDKESTRNLLQAWKKKDKANSFTIRPRSGR</sequence>
<evidence type="ECO:0000256" key="6">
    <source>
        <dbReference type="SAM" id="MobiDB-lite"/>
    </source>
</evidence>
<evidence type="ECO:0000256" key="4">
    <source>
        <dbReference type="ARBA" id="ARBA00022860"/>
    </source>
</evidence>
<protein>
    <submittedName>
        <fullName evidence="7">Myosin, heavy chain</fullName>
    </submittedName>
</protein>
<evidence type="ECO:0000313" key="7">
    <source>
        <dbReference type="EMBL" id="CAB9529208.1"/>
    </source>
</evidence>
<feature type="compositionally biased region" description="Polar residues" evidence="6">
    <location>
        <begin position="819"/>
        <end position="837"/>
    </location>
</feature>
<feature type="region of interest" description="Disordered" evidence="6">
    <location>
        <begin position="1260"/>
        <end position="1279"/>
    </location>
</feature>
<organism evidence="7 8">
    <name type="scientific">Seminavis robusta</name>
    <dbReference type="NCBI Taxonomy" id="568900"/>
    <lineage>
        <taxon>Eukaryota</taxon>
        <taxon>Sar</taxon>
        <taxon>Stramenopiles</taxon>
        <taxon>Ochrophyta</taxon>
        <taxon>Bacillariophyta</taxon>
        <taxon>Bacillariophyceae</taxon>
        <taxon>Bacillariophycidae</taxon>
        <taxon>Naviculales</taxon>
        <taxon>Naviculaceae</taxon>
        <taxon>Seminavis</taxon>
    </lineage>
</organism>
<dbReference type="InterPro" id="IPR000048">
    <property type="entry name" value="IQ_motif_EF-hand-BS"/>
</dbReference>
<comment type="subcellular location">
    <subcellularLocation>
        <location evidence="1">Cytoplasm</location>
    </subcellularLocation>
</comment>
<keyword evidence="8" id="KW-1185">Reference proteome</keyword>
<accession>A0A9N8HVV1</accession>
<feature type="region of interest" description="Disordered" evidence="6">
    <location>
        <begin position="441"/>
        <end position="485"/>
    </location>
</feature>